<dbReference type="Pfam" id="PF13439">
    <property type="entry name" value="Glyco_transf_4"/>
    <property type="match status" value="1"/>
</dbReference>
<dbReference type="PANTHER" id="PTHR12526">
    <property type="entry name" value="GLYCOSYLTRANSFERASE"/>
    <property type="match status" value="1"/>
</dbReference>
<accession>A0A0L0WCN8</accession>
<dbReference type="STRING" id="1503.CLPU_4c02260"/>
<dbReference type="InterPro" id="IPR028098">
    <property type="entry name" value="Glyco_trans_4-like_N"/>
</dbReference>
<evidence type="ECO:0000259" key="1">
    <source>
        <dbReference type="Pfam" id="PF00534"/>
    </source>
</evidence>
<evidence type="ECO:0000313" key="3">
    <source>
        <dbReference type="EMBL" id="KNF09180.1"/>
    </source>
</evidence>
<evidence type="ECO:0000313" key="4">
    <source>
        <dbReference type="Proteomes" id="UP000037267"/>
    </source>
</evidence>
<dbReference type="EMBL" id="LGSS01000004">
    <property type="protein sequence ID" value="KNF09180.1"/>
    <property type="molecule type" value="Genomic_DNA"/>
</dbReference>
<dbReference type="AlphaFoldDB" id="A0A0L0WCN8"/>
<name>A0A0L0WCN8_GOTPU</name>
<dbReference type="Gene3D" id="3.40.50.2000">
    <property type="entry name" value="Glycogen Phosphorylase B"/>
    <property type="match status" value="2"/>
</dbReference>
<proteinExistence type="predicted"/>
<protein>
    <submittedName>
        <fullName evidence="3">N-acetyl-alpha-D-glucosaminyl L-malate synthase</fullName>
    </submittedName>
</protein>
<dbReference type="GO" id="GO:0016757">
    <property type="term" value="F:glycosyltransferase activity"/>
    <property type="evidence" value="ECO:0007669"/>
    <property type="project" value="InterPro"/>
</dbReference>
<dbReference type="OrthoDB" id="9804196at2"/>
<feature type="domain" description="Glycosyl transferase family 1" evidence="1">
    <location>
        <begin position="173"/>
        <end position="337"/>
    </location>
</feature>
<dbReference type="Proteomes" id="UP000037267">
    <property type="component" value="Unassembled WGS sequence"/>
</dbReference>
<dbReference type="RefSeq" id="WP_050354748.1">
    <property type="nucleotide sequence ID" value="NZ_LGSS01000004.1"/>
</dbReference>
<gene>
    <name evidence="3" type="ORF">CLPU_4c02260</name>
</gene>
<comment type="caution">
    <text evidence="3">The sequence shown here is derived from an EMBL/GenBank/DDBJ whole genome shotgun (WGS) entry which is preliminary data.</text>
</comment>
<evidence type="ECO:0000259" key="2">
    <source>
        <dbReference type="Pfam" id="PF13439"/>
    </source>
</evidence>
<sequence>MNVLHLIFSMEKGGAETYLINLIKNSKENVKYFIVCDHKGYNHRKLEELDVEVEIIPMNSVYDIKSAHKIASYCKKNKIDIIQAHFLRESFIAVLAKLFYPKLRVVWTTHFIYEYSGLINKLNKVFAKFADRIISVSNAVKKSLENENINSKKITTIYNGVDTEYFKPIAVNNIREEFNIDKDELLLITAARFEKIKGHDFLIDGLYELKNKGIQFKCLLVGDGSEKNNLENKIKELELEENIIFTGYREDIPSLLSASDIYISPSINEAISFSILEALSCNIPAIATNVGGVPEIFEQSNCGAMIEYGDKEALANSILELYSNKDEYLEKKKNARKLVIDKFSITNMVEKTVELYENSIS</sequence>
<keyword evidence="4" id="KW-1185">Reference proteome</keyword>
<feature type="domain" description="Glycosyltransferase subfamily 4-like N-terminal" evidence="2">
    <location>
        <begin position="13"/>
        <end position="164"/>
    </location>
</feature>
<organism evidence="3 4">
    <name type="scientific">Gottschalkia purinilytica</name>
    <name type="common">Clostridium purinilyticum</name>
    <dbReference type="NCBI Taxonomy" id="1503"/>
    <lineage>
        <taxon>Bacteria</taxon>
        <taxon>Bacillati</taxon>
        <taxon>Bacillota</taxon>
        <taxon>Tissierellia</taxon>
        <taxon>Tissierellales</taxon>
        <taxon>Gottschalkiaceae</taxon>
        <taxon>Gottschalkia</taxon>
    </lineage>
</organism>
<reference evidence="4" key="1">
    <citation type="submission" date="2015-07" db="EMBL/GenBank/DDBJ databases">
        <title>Draft genome sequence of the purine-degrading Gottschalkia purinilyticum DSM 1384 (formerly Clostridium purinilyticum).</title>
        <authorList>
            <person name="Poehlein A."/>
            <person name="Schiel-Bengelsdorf B."/>
            <person name="Bengelsdorf F.R."/>
            <person name="Daniel R."/>
            <person name="Duerre P."/>
        </authorList>
    </citation>
    <scope>NUCLEOTIDE SEQUENCE [LARGE SCALE GENOMIC DNA]</scope>
    <source>
        <strain evidence="4">DSM 1384</strain>
    </source>
</reference>
<dbReference type="SUPFAM" id="SSF53756">
    <property type="entry name" value="UDP-Glycosyltransferase/glycogen phosphorylase"/>
    <property type="match status" value="1"/>
</dbReference>
<dbReference type="InterPro" id="IPR001296">
    <property type="entry name" value="Glyco_trans_1"/>
</dbReference>
<dbReference type="Pfam" id="PF00534">
    <property type="entry name" value="Glycos_transf_1"/>
    <property type="match status" value="1"/>
</dbReference>